<evidence type="ECO:0000313" key="3">
    <source>
        <dbReference type="EMBL" id="JAC08369.1"/>
    </source>
</evidence>
<feature type="compositionally biased region" description="Basic residues" evidence="1">
    <location>
        <begin position="117"/>
        <end position="126"/>
    </location>
</feature>
<evidence type="ECO:0000256" key="1">
    <source>
        <dbReference type="SAM" id="MobiDB-lite"/>
    </source>
</evidence>
<dbReference type="VEuPathDB" id="VectorBase:AALC636_012062"/>
<reference evidence="3" key="1">
    <citation type="journal article" date="2014" name="PLoS Negl. Trop. Dis.">
        <title>Identification and characterization of seminal fluid proteins in the Asian tiger mosquito, Aedes albopictus.</title>
        <authorList>
            <person name="Boes K.E."/>
            <person name="Ribeiro J.M."/>
            <person name="Wong A."/>
            <person name="Harrington L.C."/>
            <person name="Wolfner M.F."/>
            <person name="Sirot L.K."/>
        </authorList>
    </citation>
    <scope>NUCLEOTIDE SEQUENCE</scope>
    <source>
        <tissue evidence="3">Reproductive organs</tissue>
    </source>
</reference>
<feature type="compositionally biased region" description="Acidic residues" evidence="1">
    <location>
        <begin position="46"/>
        <end position="57"/>
    </location>
</feature>
<feature type="region of interest" description="Disordered" evidence="1">
    <location>
        <begin position="23"/>
        <end position="126"/>
    </location>
</feature>
<feature type="compositionally biased region" description="Basic and acidic residues" evidence="1">
    <location>
        <begin position="33"/>
        <end position="44"/>
    </location>
</feature>
<protein>
    <submittedName>
        <fullName evidence="3">Putative secreted protein</fullName>
    </submittedName>
</protein>
<feature type="domain" description="DUF4604" evidence="2">
    <location>
        <begin position="7"/>
        <end position="121"/>
    </location>
</feature>
<name>A0A023EHP0_AEDAL</name>
<dbReference type="PANTHER" id="PTHR31195">
    <property type="entry name" value="GEO02494P1"/>
    <property type="match status" value="1"/>
</dbReference>
<organism evidence="3">
    <name type="scientific">Aedes albopictus</name>
    <name type="common">Asian tiger mosquito</name>
    <name type="synonym">Stegomyia albopicta</name>
    <dbReference type="NCBI Taxonomy" id="7160"/>
    <lineage>
        <taxon>Eukaryota</taxon>
        <taxon>Metazoa</taxon>
        <taxon>Ecdysozoa</taxon>
        <taxon>Arthropoda</taxon>
        <taxon>Hexapoda</taxon>
        <taxon>Insecta</taxon>
        <taxon>Pterygota</taxon>
        <taxon>Neoptera</taxon>
        <taxon>Endopterygota</taxon>
        <taxon>Diptera</taxon>
        <taxon>Nematocera</taxon>
        <taxon>Culicoidea</taxon>
        <taxon>Culicidae</taxon>
        <taxon>Culicinae</taxon>
        <taxon>Aedini</taxon>
        <taxon>Aedes</taxon>
        <taxon>Stegomyia</taxon>
    </lineage>
</organism>
<dbReference type="PANTHER" id="PTHR31195:SF2">
    <property type="entry name" value="GEO02494P1"/>
    <property type="match status" value="1"/>
</dbReference>
<dbReference type="VEuPathDB" id="VectorBase:AALF006719"/>
<sequence>MSRGPKRNVAFIKPDEPDFLKRMKAQIGYKEGPTVDEKRRRIENLSDSDDDDREEREDEKPQVVVLKEGDLTAEEAAEAKKEERRKNRPTSTRRSCSNRKSPKREAALTTSRYWTGKLRRKSKRKPRVSFRLAMMTKRGRKKIELSILSVEVCNNISGQRNLR</sequence>
<dbReference type="EMBL" id="GAPW01005229">
    <property type="protein sequence ID" value="JAC08369.1"/>
    <property type="molecule type" value="mRNA"/>
</dbReference>
<evidence type="ECO:0000259" key="2">
    <source>
        <dbReference type="Pfam" id="PF15377"/>
    </source>
</evidence>
<dbReference type="VEuPathDB" id="VectorBase:AALFPA_060490"/>
<dbReference type="InterPro" id="IPR040219">
    <property type="entry name" value="KIAA1143-like"/>
</dbReference>
<dbReference type="AlphaFoldDB" id="A0A023EHP0"/>
<accession>A0A023EHP0</accession>
<dbReference type="Pfam" id="PF15377">
    <property type="entry name" value="DUF4604"/>
    <property type="match status" value="1"/>
</dbReference>
<feature type="non-terminal residue" evidence="3">
    <location>
        <position position="163"/>
    </location>
</feature>
<proteinExistence type="evidence at transcript level"/>
<dbReference type="InterPro" id="IPR027911">
    <property type="entry name" value="DUF4604"/>
</dbReference>